<proteinExistence type="inferred from homology"/>
<dbReference type="Gene3D" id="3.30.590.10">
    <property type="entry name" value="Glutamine synthetase/guanido kinase, catalytic domain"/>
    <property type="match status" value="1"/>
</dbReference>
<dbReference type="PANTHER" id="PTHR43407">
    <property type="entry name" value="GLUTAMINE SYNTHETASE"/>
    <property type="match status" value="1"/>
</dbReference>
<dbReference type="GO" id="GO:0005737">
    <property type="term" value="C:cytoplasm"/>
    <property type="evidence" value="ECO:0007669"/>
    <property type="project" value="UniProtKB-SubCell"/>
</dbReference>
<feature type="binding site" evidence="10">
    <location>
        <position position="131"/>
    </location>
    <ligand>
        <name>Mg(2+)</name>
        <dbReference type="ChEBI" id="CHEBI:18420"/>
        <label>1</label>
    </ligand>
</feature>
<feature type="binding site" evidence="9">
    <location>
        <position position="206"/>
    </location>
    <ligand>
        <name>ATP</name>
        <dbReference type="ChEBI" id="CHEBI:30616"/>
    </ligand>
</feature>
<feature type="binding site" evidence="10">
    <location>
        <position position="219"/>
    </location>
    <ligand>
        <name>Mg(2+)</name>
        <dbReference type="ChEBI" id="CHEBI:18420"/>
        <label>2</label>
    </ligand>
</feature>
<name>A0A059XVJ8_9BACT</name>
<keyword evidence="10" id="KW-0460">Magnesium</keyword>
<dbReference type="PROSITE" id="PS51987">
    <property type="entry name" value="GS_CATALYTIC"/>
    <property type="match status" value="1"/>
</dbReference>
<evidence type="ECO:0000256" key="14">
    <source>
        <dbReference type="RuleBase" id="RU004356"/>
    </source>
</evidence>
<accession>A0A059XVJ8</accession>
<evidence type="ECO:0000256" key="7">
    <source>
        <dbReference type="ARBA" id="ARBA00022840"/>
    </source>
</evidence>
<organism evidence="17 18">
    <name type="scientific">Leptospirillum ferriphilum YSK</name>
    <dbReference type="NCBI Taxonomy" id="1441628"/>
    <lineage>
        <taxon>Bacteria</taxon>
        <taxon>Pseudomonadati</taxon>
        <taxon>Nitrospirota</taxon>
        <taxon>Nitrospiria</taxon>
        <taxon>Nitrospirales</taxon>
        <taxon>Nitrospiraceae</taxon>
        <taxon>Leptospirillum</taxon>
    </lineage>
</organism>
<dbReference type="InterPro" id="IPR008146">
    <property type="entry name" value="Gln_synth_cat_dom"/>
</dbReference>
<feature type="binding site" evidence="9">
    <location>
        <begin position="270"/>
        <end position="272"/>
    </location>
    <ligand>
        <name>ATP</name>
        <dbReference type="ChEBI" id="CHEBI:30616"/>
    </ligand>
</feature>
<dbReference type="OrthoDB" id="9807095at2"/>
<feature type="modified residue" description="O-AMP-tyrosine" evidence="11">
    <location>
        <position position="398"/>
    </location>
</feature>
<comment type="catalytic activity">
    <reaction evidence="14">
        <text>L-glutamate + NH4(+) + ATP = L-glutamine + ADP + phosphate + H(+)</text>
        <dbReference type="Rhea" id="RHEA:16169"/>
        <dbReference type="ChEBI" id="CHEBI:15378"/>
        <dbReference type="ChEBI" id="CHEBI:28938"/>
        <dbReference type="ChEBI" id="CHEBI:29985"/>
        <dbReference type="ChEBI" id="CHEBI:30616"/>
        <dbReference type="ChEBI" id="CHEBI:43474"/>
        <dbReference type="ChEBI" id="CHEBI:58359"/>
        <dbReference type="ChEBI" id="CHEBI:456216"/>
        <dbReference type="EC" id="6.3.1.2"/>
    </reaction>
</comment>
<dbReference type="GO" id="GO:0006542">
    <property type="term" value="P:glutamine biosynthetic process"/>
    <property type="evidence" value="ECO:0007669"/>
    <property type="project" value="InterPro"/>
</dbReference>
<dbReference type="PROSITE" id="PS00180">
    <property type="entry name" value="GLNA_1"/>
    <property type="match status" value="1"/>
</dbReference>
<dbReference type="InterPro" id="IPR027303">
    <property type="entry name" value="Gln_synth_gly_rich_site"/>
</dbReference>
<dbReference type="PANTHER" id="PTHR43407:SF1">
    <property type="entry name" value="LENGSIN"/>
    <property type="match status" value="1"/>
</dbReference>
<evidence type="ECO:0000256" key="11">
    <source>
        <dbReference type="PIRSR" id="PIRSR604809-50"/>
    </source>
</evidence>
<feature type="binding site" evidence="8">
    <location>
        <position position="327"/>
    </location>
    <ligand>
        <name>L-glutamate</name>
        <dbReference type="ChEBI" id="CHEBI:29985"/>
    </ligand>
</feature>
<dbReference type="InterPro" id="IPR027302">
    <property type="entry name" value="Gln_synth_N_conserv_site"/>
</dbReference>
<feature type="domain" description="GS beta-grasp" evidence="15">
    <location>
        <begin position="13"/>
        <end position="97"/>
    </location>
</feature>
<dbReference type="SUPFAM" id="SSF55931">
    <property type="entry name" value="Glutamine synthetase/guanido kinase"/>
    <property type="match status" value="1"/>
</dbReference>
<dbReference type="AlphaFoldDB" id="A0A059XVJ8"/>
<reference evidence="17 18" key="2">
    <citation type="journal article" date="2015" name="Biomed. Res. Int.">
        <title>Effects of Arsenite Resistance on the Growth and Functional Gene Expression of Leptospirillum ferriphilum and Acidithiobacillus thiooxidans in Pure Culture and Coculture.</title>
        <authorList>
            <person name="Jiang H."/>
            <person name="Liang Y."/>
            <person name="Yin H."/>
            <person name="Xiao Y."/>
            <person name="Guo X."/>
            <person name="Xu Y."/>
            <person name="Hu Q."/>
            <person name="Liu H."/>
            <person name="Liu X."/>
        </authorList>
    </citation>
    <scope>NUCLEOTIDE SEQUENCE [LARGE SCALE GENOMIC DNA]</scope>
    <source>
        <strain evidence="17 18">YSK</strain>
    </source>
</reference>
<keyword evidence="4" id="KW-0963">Cytoplasm</keyword>
<dbReference type="Pfam" id="PF00120">
    <property type="entry name" value="Gln-synt_C"/>
    <property type="match status" value="1"/>
</dbReference>
<feature type="binding site" evidence="9">
    <location>
        <position position="353"/>
    </location>
    <ligand>
        <name>ATP</name>
        <dbReference type="ChEBI" id="CHEBI:30616"/>
    </ligand>
</feature>
<comment type="subcellular location">
    <subcellularLocation>
        <location evidence="1">Cytoplasm</location>
    </subcellularLocation>
</comment>
<dbReference type="GO" id="GO:0019740">
    <property type="term" value="P:nitrogen utilization"/>
    <property type="evidence" value="ECO:0007669"/>
    <property type="project" value="TreeGrafter"/>
</dbReference>
<dbReference type="InterPro" id="IPR004809">
    <property type="entry name" value="Gln_synth_I"/>
</dbReference>
<dbReference type="GO" id="GO:0005524">
    <property type="term" value="F:ATP binding"/>
    <property type="evidence" value="ECO:0007669"/>
    <property type="project" value="UniProtKB-KW"/>
</dbReference>
<keyword evidence="7 9" id="KW-0067">ATP-binding</keyword>
<evidence type="ECO:0000259" key="16">
    <source>
        <dbReference type="PROSITE" id="PS51987"/>
    </source>
</evidence>
<comment type="similarity">
    <text evidence="2 12 13">Belongs to the glutamine synthetase family.</text>
</comment>
<reference evidence="18" key="1">
    <citation type="submission" date="2014-02" db="EMBL/GenBank/DDBJ databases">
        <title>Complete genome sequence and comparative genomic analysis of the nitrogen-fixing bacterium Leptospirillum ferriphilum YSK.</title>
        <authorList>
            <person name="Guo X."/>
            <person name="Yin H."/>
            <person name="Liang Y."/>
            <person name="Hu Q."/>
            <person name="Ma L."/>
            <person name="Xiao Y."/>
            <person name="Zhang X."/>
            <person name="Qiu G."/>
            <person name="Liu X."/>
        </authorList>
    </citation>
    <scope>NUCLEOTIDE SEQUENCE [LARGE SCALE GENOMIC DNA]</scope>
    <source>
        <strain evidence="18">YSK</strain>
    </source>
</reference>
<feature type="domain" description="GS catalytic" evidence="16">
    <location>
        <begin position="105"/>
        <end position="470"/>
    </location>
</feature>
<dbReference type="FunFam" id="3.30.590.10:FF:000001">
    <property type="entry name" value="Glutamine synthetase"/>
    <property type="match status" value="1"/>
</dbReference>
<evidence type="ECO:0000256" key="9">
    <source>
        <dbReference type="PIRSR" id="PIRSR604809-2"/>
    </source>
</evidence>
<dbReference type="GO" id="GO:0046872">
    <property type="term" value="F:metal ion binding"/>
    <property type="evidence" value="ECO:0007669"/>
    <property type="project" value="UniProtKB-KW"/>
</dbReference>
<comment type="cofactor">
    <cofactor evidence="10">
        <name>Mg(2+)</name>
        <dbReference type="ChEBI" id="CHEBI:18420"/>
    </cofactor>
    <text evidence="10">Binds 2 Mg(2+) ions per subunit.</text>
</comment>
<dbReference type="SMART" id="SM01230">
    <property type="entry name" value="Gln-synt_C"/>
    <property type="match status" value="1"/>
</dbReference>
<keyword evidence="11" id="KW-0597">Phosphoprotein</keyword>
<feature type="binding site" evidence="10">
    <location>
        <position position="268"/>
    </location>
    <ligand>
        <name>Mg(2+)</name>
        <dbReference type="ChEBI" id="CHEBI:18420"/>
        <label>1</label>
    </ligand>
</feature>
<keyword evidence="18" id="KW-1185">Reference proteome</keyword>
<feature type="binding site" evidence="8">
    <location>
        <position position="360"/>
    </location>
    <ligand>
        <name>L-glutamate</name>
        <dbReference type="ChEBI" id="CHEBI:29985"/>
    </ligand>
</feature>
<dbReference type="Proteomes" id="UP000027059">
    <property type="component" value="Chromosome"/>
</dbReference>
<feature type="binding site" evidence="10">
    <location>
        <position position="211"/>
    </location>
    <ligand>
        <name>Mg(2+)</name>
        <dbReference type="ChEBI" id="CHEBI:18420"/>
        <label>1</label>
    </ligand>
</feature>
<dbReference type="GO" id="GO:0004356">
    <property type="term" value="F:glutamine synthetase activity"/>
    <property type="evidence" value="ECO:0007669"/>
    <property type="project" value="UniProtKB-EC"/>
</dbReference>
<dbReference type="HOGENOM" id="CLU_017290_1_2_0"/>
<evidence type="ECO:0000313" key="18">
    <source>
        <dbReference type="Proteomes" id="UP000027059"/>
    </source>
</evidence>
<dbReference type="SUPFAM" id="SSF54368">
    <property type="entry name" value="Glutamine synthetase, N-terminal domain"/>
    <property type="match status" value="1"/>
</dbReference>
<dbReference type="GO" id="GO:0016020">
    <property type="term" value="C:membrane"/>
    <property type="evidence" value="ECO:0007669"/>
    <property type="project" value="TreeGrafter"/>
</dbReference>
<evidence type="ECO:0000256" key="2">
    <source>
        <dbReference type="ARBA" id="ARBA00009897"/>
    </source>
</evidence>
<dbReference type="NCBIfam" id="TIGR00653">
    <property type="entry name" value="GlnA"/>
    <property type="match status" value="1"/>
</dbReference>
<sequence length="470" mass="53575">MTPKEVIEYAKKNNVQIIDIRFTDLFGTWQHFSTSTHELSEDLFTEGLGFDGSSIRGFQAINESDMLLLPDPQTAFLDPFTQVPTLVLMANIKDPITGESYSRDPRHIAQKAENYLKSKIADLSYWGPECEFFVFDDVRYGSGAHYSHYSVDSAEGIWNSDRDEEPNLGYKIRHKEGYFPVPPTDSLQDLRSEMILTMEKIGIRTEVHHHEVATAGQCEIDMRYDTLVKMADNVMKYKYVVKNTAQKYGKSATFMPKPLFGDNGSGMHVHQSLWKGGKNLFFQKGGYADISQTAIHYIGGLIHHAPALLAIIAPTTNSYKRLVPGYEAPINLVYSKRNRSACIRIPMYSKSEKAKRLEFRTPDPSSNPYLAFSAMLMAGLDGIERKLTPPDPIEKDLYEISDRERKKIKQMPGSLEAALQALEKDHDFLLKGGVFTPDLVETWIKEKQKKEVDPVRLRPHPHEFFLYYDI</sequence>
<dbReference type="EMBL" id="CP007243">
    <property type="protein sequence ID" value="AIA30903.1"/>
    <property type="molecule type" value="Genomic_DNA"/>
</dbReference>
<keyword evidence="6 9" id="KW-0547">Nucleotide-binding</keyword>
<dbReference type="Pfam" id="PF03951">
    <property type="entry name" value="Gln-synt_N"/>
    <property type="match status" value="1"/>
</dbReference>
<evidence type="ECO:0000256" key="3">
    <source>
        <dbReference type="ARBA" id="ARBA00021364"/>
    </source>
</evidence>
<dbReference type="RefSeq" id="WP_014961602.1">
    <property type="nucleotide sequence ID" value="NZ_CP007243.1"/>
</dbReference>
<evidence type="ECO:0000256" key="13">
    <source>
        <dbReference type="RuleBase" id="RU000384"/>
    </source>
</evidence>
<evidence type="ECO:0000256" key="4">
    <source>
        <dbReference type="ARBA" id="ARBA00022490"/>
    </source>
</evidence>
<feature type="binding site" evidence="9">
    <location>
        <position position="339"/>
    </location>
    <ligand>
        <name>ATP</name>
        <dbReference type="ChEBI" id="CHEBI:30616"/>
    </ligand>
</feature>
<keyword evidence="10" id="KW-0479">Metal-binding</keyword>
<gene>
    <name evidence="17" type="ORF">Y981_09645</name>
</gene>
<dbReference type="PROSITE" id="PS00181">
    <property type="entry name" value="GLNA_ATP"/>
    <property type="match status" value="1"/>
</dbReference>
<feature type="binding site" evidence="8">
    <location>
        <position position="339"/>
    </location>
    <ligand>
        <name>L-glutamate</name>
        <dbReference type="ChEBI" id="CHEBI:29985"/>
    </ligand>
</feature>
<dbReference type="KEGG" id="lfp:Y981_09645"/>
<feature type="binding site" evidence="8">
    <location>
        <begin position="263"/>
        <end position="264"/>
    </location>
    <ligand>
        <name>L-glutamate</name>
        <dbReference type="ChEBI" id="CHEBI:29985"/>
    </ligand>
</feature>
<evidence type="ECO:0000313" key="17">
    <source>
        <dbReference type="EMBL" id="AIA30903.1"/>
    </source>
</evidence>
<feature type="binding site" evidence="10">
    <location>
        <position position="129"/>
    </location>
    <ligand>
        <name>Mg(2+)</name>
        <dbReference type="ChEBI" id="CHEBI:18420"/>
        <label>1</label>
    </ligand>
</feature>
<evidence type="ECO:0000256" key="12">
    <source>
        <dbReference type="PROSITE-ProRule" id="PRU01330"/>
    </source>
</evidence>
<feature type="binding site" evidence="8">
    <location>
        <position position="321"/>
    </location>
    <ligand>
        <name>L-glutamate</name>
        <dbReference type="ChEBI" id="CHEBI:29985"/>
    </ligand>
</feature>
<dbReference type="EC" id="6.3.1.2" evidence="14"/>
<dbReference type="InterPro" id="IPR008147">
    <property type="entry name" value="Gln_synt_N"/>
</dbReference>
<evidence type="ECO:0000259" key="15">
    <source>
        <dbReference type="PROSITE" id="PS51986"/>
    </source>
</evidence>
<feature type="binding site" evidence="10">
    <location>
        <position position="358"/>
    </location>
    <ligand>
        <name>Mg(2+)</name>
        <dbReference type="ChEBI" id="CHEBI:18420"/>
        <label>1</label>
    </ligand>
</feature>
<evidence type="ECO:0000256" key="10">
    <source>
        <dbReference type="PIRSR" id="PIRSR604809-3"/>
    </source>
</evidence>
<keyword evidence="5 14" id="KW-0436">Ligase</keyword>
<dbReference type="InterPro" id="IPR014746">
    <property type="entry name" value="Gln_synth/guanido_kin_cat_dom"/>
</dbReference>
<evidence type="ECO:0000256" key="5">
    <source>
        <dbReference type="ARBA" id="ARBA00022598"/>
    </source>
</evidence>
<dbReference type="PROSITE" id="PS51986">
    <property type="entry name" value="GS_BETA_GRASP"/>
    <property type="match status" value="1"/>
</dbReference>
<evidence type="ECO:0000256" key="6">
    <source>
        <dbReference type="ARBA" id="ARBA00022741"/>
    </source>
</evidence>
<dbReference type="InterPro" id="IPR036651">
    <property type="entry name" value="Gln_synt_N_sf"/>
</dbReference>
<evidence type="ECO:0000256" key="1">
    <source>
        <dbReference type="ARBA" id="ARBA00004496"/>
    </source>
</evidence>
<evidence type="ECO:0000256" key="8">
    <source>
        <dbReference type="PIRSR" id="PIRSR604809-1"/>
    </source>
</evidence>
<dbReference type="Gene3D" id="3.10.20.70">
    <property type="entry name" value="Glutamine synthetase, N-terminal domain"/>
    <property type="match status" value="1"/>
</dbReference>
<protein>
    <recommendedName>
        <fullName evidence="3 14">Glutamine synthetase</fullName>
        <ecNumber evidence="14">6.3.1.2</ecNumber>
    </recommendedName>
</protein>